<dbReference type="InterPro" id="IPR029044">
    <property type="entry name" value="Nucleotide-diphossugar_trans"/>
</dbReference>
<comment type="caution">
    <text evidence="1">The sequence shown here is derived from an EMBL/GenBank/DDBJ whole genome shotgun (WGS) entry which is preliminary data.</text>
</comment>
<gene>
    <name evidence="1" type="ORF">PREVCOP_04085</name>
</gene>
<dbReference type="Proteomes" id="UP000004477">
    <property type="component" value="Unassembled WGS sequence"/>
</dbReference>
<dbReference type="Gene3D" id="3.90.550.10">
    <property type="entry name" value="Spore Coat Polysaccharide Biosynthesis Protein SpsA, Chain A"/>
    <property type="match status" value="1"/>
</dbReference>
<evidence type="ECO:0000313" key="2">
    <source>
        <dbReference type="Proteomes" id="UP000004477"/>
    </source>
</evidence>
<proteinExistence type="predicted"/>
<organism evidence="1 2">
    <name type="scientific">Segatella copri DSM 18205</name>
    <dbReference type="NCBI Taxonomy" id="537011"/>
    <lineage>
        <taxon>Bacteria</taxon>
        <taxon>Pseudomonadati</taxon>
        <taxon>Bacteroidota</taxon>
        <taxon>Bacteroidia</taxon>
        <taxon>Bacteroidales</taxon>
        <taxon>Prevotellaceae</taxon>
        <taxon>Segatella</taxon>
    </lineage>
</organism>
<dbReference type="CAZy" id="GT2">
    <property type="family name" value="Glycosyltransferase Family 2"/>
</dbReference>
<sequence>MNMENKLLSENIGIIIVMYNPSMKEIDNVKNIALYYKGVIVDNSPYRNFIKDKIGYMTYYPLENNTGIAFAQNIGIKRLISTNGITHILFLDQDSKIDIDFPLKMQKEYGRIKSNNKKLAFLGPRVIDDYTKEEYKSPVHKNDTVKEGFTQRREIISSGSIIELVTLQSIGLTLTTLFIDFVDFELCWRAKHKGYTCGITQNIQMNHQVGGKSITIGSYKILVWTPFRYYFQARNFIWLITVNYVPIKWKLATGIKFIARIVFLPFMHHRKGLACWKQLIKGFICSRYGFRNFKNEVNSYDK</sequence>
<dbReference type="PaxDb" id="537011-PREVCOP_04085"/>
<dbReference type="STRING" id="537011.PREVCOP_04085"/>
<name>D1PA60_9BACT</name>
<protein>
    <recommendedName>
        <fullName evidence="3">Glycosyltransferase family 2 protein</fullName>
    </recommendedName>
</protein>
<dbReference type="HOGENOM" id="CLU_023845_9_1_10"/>
<dbReference type="AlphaFoldDB" id="D1PA60"/>
<reference evidence="1" key="1">
    <citation type="submission" date="2009-11" db="EMBL/GenBank/DDBJ databases">
        <authorList>
            <person name="Weinstock G."/>
            <person name="Sodergren E."/>
            <person name="Clifton S."/>
            <person name="Fulton L."/>
            <person name="Fulton B."/>
            <person name="Courtney L."/>
            <person name="Fronick C."/>
            <person name="Harrison M."/>
            <person name="Strong C."/>
            <person name="Farmer C."/>
            <person name="Delahaunty K."/>
            <person name="Markovic C."/>
            <person name="Hall O."/>
            <person name="Minx P."/>
            <person name="Tomlinson C."/>
            <person name="Mitreva M."/>
            <person name="Nelson J."/>
            <person name="Hou S."/>
            <person name="Wollam A."/>
            <person name="Pepin K.H."/>
            <person name="Johnson M."/>
            <person name="Bhonagiri V."/>
            <person name="Nash W.E."/>
            <person name="Warren W."/>
            <person name="Chinwalla A."/>
            <person name="Mardis E.R."/>
            <person name="Wilson R.K."/>
        </authorList>
    </citation>
    <scope>NUCLEOTIDE SEQUENCE [LARGE SCALE GENOMIC DNA]</scope>
    <source>
        <strain evidence="1">DSM 18205</strain>
    </source>
</reference>
<dbReference type="EMBL" id="ACBX02000006">
    <property type="protein sequence ID" value="EFB36389.1"/>
    <property type="molecule type" value="Genomic_DNA"/>
</dbReference>
<keyword evidence="2" id="KW-1185">Reference proteome</keyword>
<dbReference type="SUPFAM" id="SSF53448">
    <property type="entry name" value="Nucleotide-diphospho-sugar transferases"/>
    <property type="match status" value="1"/>
</dbReference>
<evidence type="ECO:0000313" key="1">
    <source>
        <dbReference type="EMBL" id="EFB36389.1"/>
    </source>
</evidence>
<evidence type="ECO:0008006" key="3">
    <source>
        <dbReference type="Google" id="ProtNLM"/>
    </source>
</evidence>
<accession>D1PA60</accession>